<keyword evidence="2" id="KW-1185">Reference proteome</keyword>
<accession>A3IZL5</accession>
<name>A3IZL5_9CHRO</name>
<organism evidence="1 2">
    <name type="scientific">Crocosphaera chwakensis CCY0110</name>
    <dbReference type="NCBI Taxonomy" id="391612"/>
    <lineage>
        <taxon>Bacteria</taxon>
        <taxon>Bacillati</taxon>
        <taxon>Cyanobacteriota</taxon>
        <taxon>Cyanophyceae</taxon>
        <taxon>Oscillatoriophycideae</taxon>
        <taxon>Chroococcales</taxon>
        <taxon>Aphanothecaceae</taxon>
        <taxon>Crocosphaera</taxon>
        <taxon>Crocosphaera chwakensis</taxon>
    </lineage>
</organism>
<dbReference type="AlphaFoldDB" id="A3IZL5"/>
<sequence>MNQFPQIISKFNFTLNQAGQFSAIADDTPELRDWLGQGSMGETTLYCLFGIYEVTWGKIGKYPECEGQINLTFAPQISVDSESE</sequence>
<reference evidence="1 2" key="1">
    <citation type="submission" date="2007-03" db="EMBL/GenBank/DDBJ databases">
        <authorList>
            <person name="Stal L."/>
            <person name="Ferriera S."/>
            <person name="Johnson J."/>
            <person name="Kravitz S."/>
            <person name="Beeson K."/>
            <person name="Sutton G."/>
            <person name="Rogers Y.-H."/>
            <person name="Friedman R."/>
            <person name="Frazier M."/>
            <person name="Venter J.C."/>
        </authorList>
    </citation>
    <scope>NUCLEOTIDE SEQUENCE [LARGE SCALE GENOMIC DNA]</scope>
    <source>
        <strain evidence="1 2">CCY0110</strain>
    </source>
</reference>
<dbReference type="Proteomes" id="UP000003781">
    <property type="component" value="Unassembled WGS sequence"/>
</dbReference>
<protein>
    <submittedName>
        <fullName evidence="1">Uncharacterized protein</fullName>
    </submittedName>
</protein>
<dbReference type="RefSeq" id="WP_008278831.1">
    <property type="nucleotide sequence ID" value="NZ_AAXW01000108.1"/>
</dbReference>
<evidence type="ECO:0000313" key="2">
    <source>
        <dbReference type="Proteomes" id="UP000003781"/>
    </source>
</evidence>
<proteinExistence type="predicted"/>
<gene>
    <name evidence="1" type="ORF">CY0110_14735</name>
</gene>
<evidence type="ECO:0000313" key="1">
    <source>
        <dbReference type="EMBL" id="EAZ88088.1"/>
    </source>
</evidence>
<dbReference type="EMBL" id="AAXW01000108">
    <property type="protein sequence ID" value="EAZ88088.1"/>
    <property type="molecule type" value="Genomic_DNA"/>
</dbReference>
<comment type="caution">
    <text evidence="1">The sequence shown here is derived from an EMBL/GenBank/DDBJ whole genome shotgun (WGS) entry which is preliminary data.</text>
</comment>